<feature type="domain" description="EF-hand" evidence="4">
    <location>
        <begin position="135"/>
        <end position="167"/>
    </location>
</feature>
<dbReference type="SUPFAM" id="SSF47473">
    <property type="entry name" value="EF-hand"/>
    <property type="match status" value="1"/>
</dbReference>
<feature type="domain" description="EF-hand" evidence="4">
    <location>
        <begin position="22"/>
        <end position="57"/>
    </location>
</feature>
<dbReference type="GO" id="GO:0043226">
    <property type="term" value="C:organelle"/>
    <property type="evidence" value="ECO:0007669"/>
    <property type="project" value="UniProtKB-ARBA"/>
</dbReference>
<dbReference type="SMART" id="SM00054">
    <property type="entry name" value="EFh"/>
    <property type="match status" value="3"/>
</dbReference>
<keyword evidence="3" id="KW-0106">Calcium</keyword>
<sequence>MMASAQNPSDQSCLSLDLEALSYINSLVEAFRAFDSDSDGQITVDELRGIMASLGCEKGEREAKEMMRHWDTDRDGMLSVEEFLEANVGAEHDFGELGSLLEAAAGAPVVVSRCDEDGAVAAEEIAKVMSRMAGVSIDECMDIIACLDGDGDGAITLDDIKVVAALI</sequence>
<dbReference type="AlphaFoldDB" id="A0A6V7P588"/>
<gene>
    <name evidence="5" type="ORF">CB5_LOCUS9181</name>
</gene>
<dbReference type="CDD" id="cd00051">
    <property type="entry name" value="EFh"/>
    <property type="match status" value="1"/>
</dbReference>
<keyword evidence="1" id="KW-0479">Metal-binding</keyword>
<dbReference type="PANTHER" id="PTHR10891">
    <property type="entry name" value="EF-HAND CALCIUM-BINDING DOMAIN CONTAINING PROTEIN"/>
    <property type="match status" value="1"/>
</dbReference>
<accession>A0A6V7P588</accession>
<dbReference type="InterPro" id="IPR011992">
    <property type="entry name" value="EF-hand-dom_pair"/>
</dbReference>
<protein>
    <recommendedName>
        <fullName evidence="4">EF-hand domain-containing protein</fullName>
    </recommendedName>
</protein>
<dbReference type="EMBL" id="LR862145">
    <property type="protein sequence ID" value="CAD1825970.1"/>
    <property type="molecule type" value="Genomic_DNA"/>
</dbReference>
<evidence type="ECO:0000256" key="1">
    <source>
        <dbReference type="ARBA" id="ARBA00022723"/>
    </source>
</evidence>
<dbReference type="PROSITE" id="PS00018">
    <property type="entry name" value="EF_HAND_1"/>
    <property type="match status" value="3"/>
</dbReference>
<dbReference type="InterPro" id="IPR002048">
    <property type="entry name" value="EF_hand_dom"/>
</dbReference>
<organism evidence="5">
    <name type="scientific">Ananas comosus var. bracteatus</name>
    <name type="common">red pineapple</name>
    <dbReference type="NCBI Taxonomy" id="296719"/>
    <lineage>
        <taxon>Eukaryota</taxon>
        <taxon>Viridiplantae</taxon>
        <taxon>Streptophyta</taxon>
        <taxon>Embryophyta</taxon>
        <taxon>Tracheophyta</taxon>
        <taxon>Spermatophyta</taxon>
        <taxon>Magnoliopsida</taxon>
        <taxon>Liliopsida</taxon>
        <taxon>Poales</taxon>
        <taxon>Bromeliaceae</taxon>
        <taxon>Bromelioideae</taxon>
        <taxon>Ananas</taxon>
    </lineage>
</organism>
<feature type="domain" description="EF-hand" evidence="4">
    <location>
        <begin position="58"/>
        <end position="93"/>
    </location>
</feature>
<dbReference type="PROSITE" id="PS50222">
    <property type="entry name" value="EF_HAND_2"/>
    <property type="match status" value="3"/>
</dbReference>
<dbReference type="GO" id="GO:0005509">
    <property type="term" value="F:calcium ion binding"/>
    <property type="evidence" value="ECO:0007669"/>
    <property type="project" value="InterPro"/>
</dbReference>
<evidence type="ECO:0000256" key="2">
    <source>
        <dbReference type="ARBA" id="ARBA00022737"/>
    </source>
</evidence>
<proteinExistence type="predicted"/>
<evidence type="ECO:0000259" key="4">
    <source>
        <dbReference type="PROSITE" id="PS50222"/>
    </source>
</evidence>
<dbReference type="Pfam" id="PF13499">
    <property type="entry name" value="EF-hand_7"/>
    <property type="match status" value="1"/>
</dbReference>
<evidence type="ECO:0000313" key="5">
    <source>
        <dbReference type="EMBL" id="CAD1825970.1"/>
    </source>
</evidence>
<name>A0A6V7P588_ANACO</name>
<evidence type="ECO:0000256" key="3">
    <source>
        <dbReference type="ARBA" id="ARBA00022837"/>
    </source>
</evidence>
<dbReference type="InterPro" id="IPR039647">
    <property type="entry name" value="EF_hand_pair_protein_CML-like"/>
</dbReference>
<dbReference type="FunFam" id="1.10.238.10:FF:000178">
    <property type="entry name" value="Calmodulin-2 A"/>
    <property type="match status" value="1"/>
</dbReference>
<dbReference type="InterPro" id="IPR018247">
    <property type="entry name" value="EF_Hand_1_Ca_BS"/>
</dbReference>
<reference evidence="5" key="1">
    <citation type="submission" date="2020-07" db="EMBL/GenBank/DDBJ databases">
        <authorList>
            <person name="Lin J."/>
        </authorList>
    </citation>
    <scope>NUCLEOTIDE SEQUENCE</scope>
</reference>
<keyword evidence="2" id="KW-0677">Repeat</keyword>
<dbReference type="Pfam" id="PF13833">
    <property type="entry name" value="EF-hand_8"/>
    <property type="match status" value="1"/>
</dbReference>
<dbReference type="Gene3D" id="1.10.238.10">
    <property type="entry name" value="EF-hand"/>
    <property type="match status" value="2"/>
</dbReference>